<dbReference type="InterPro" id="IPR018146">
    <property type="entry name" value="Glyoxalase_1_CS"/>
</dbReference>
<dbReference type="STRING" id="684552.SAMN04489719_1837"/>
<dbReference type="GO" id="GO:0004462">
    <property type="term" value="F:lactoylglutathione lyase activity"/>
    <property type="evidence" value="ECO:0007669"/>
    <property type="project" value="InterPro"/>
</dbReference>
<dbReference type="GO" id="GO:0051213">
    <property type="term" value="F:dioxygenase activity"/>
    <property type="evidence" value="ECO:0007669"/>
    <property type="project" value="UniProtKB-KW"/>
</dbReference>
<dbReference type="AlphaFoldDB" id="A0A1H1QIV1"/>
<dbReference type="Proteomes" id="UP000199649">
    <property type="component" value="Chromosome I"/>
</dbReference>
<dbReference type="PROSITE" id="PS51819">
    <property type="entry name" value="VOC"/>
    <property type="match status" value="2"/>
</dbReference>
<evidence type="ECO:0000313" key="4">
    <source>
        <dbReference type="Proteomes" id="UP000199649"/>
    </source>
</evidence>
<evidence type="ECO:0000313" key="3">
    <source>
        <dbReference type="EMBL" id="SDS22819.1"/>
    </source>
</evidence>
<dbReference type="GO" id="GO:0046872">
    <property type="term" value="F:metal ion binding"/>
    <property type="evidence" value="ECO:0007669"/>
    <property type="project" value="UniProtKB-KW"/>
</dbReference>
<keyword evidence="3" id="KW-0560">Oxidoreductase</keyword>
<dbReference type="EMBL" id="LT629734">
    <property type="protein sequence ID" value="SDS22819.1"/>
    <property type="molecule type" value="Genomic_DNA"/>
</dbReference>
<reference evidence="4" key="1">
    <citation type="submission" date="2016-10" db="EMBL/GenBank/DDBJ databases">
        <authorList>
            <person name="Varghese N."/>
            <person name="Submissions S."/>
        </authorList>
    </citation>
    <scope>NUCLEOTIDE SEQUENCE [LARGE SCALE GENOMIC DNA]</scope>
    <source>
        <strain evidence="4">DSM 22965</strain>
    </source>
</reference>
<dbReference type="PANTHER" id="PTHR43279:SF1">
    <property type="entry name" value="CATECHOL-2,3-DIOXYGENASE"/>
    <property type="match status" value="1"/>
</dbReference>
<dbReference type="InterPro" id="IPR029068">
    <property type="entry name" value="Glyas_Bleomycin-R_OHBP_Dase"/>
</dbReference>
<keyword evidence="4" id="KW-1185">Reference proteome</keyword>
<dbReference type="InterPro" id="IPR004360">
    <property type="entry name" value="Glyas_Fos-R_dOase_dom"/>
</dbReference>
<protein>
    <submittedName>
        <fullName evidence="3">Catechol 2,3-dioxygenase</fullName>
    </submittedName>
</protein>
<dbReference type="SUPFAM" id="SSF54593">
    <property type="entry name" value="Glyoxalase/Bleomycin resistance protein/Dihydroxybiphenyl dioxygenase"/>
    <property type="match status" value="2"/>
</dbReference>
<keyword evidence="3" id="KW-0223">Dioxygenase</keyword>
<evidence type="ECO:0000256" key="1">
    <source>
        <dbReference type="ARBA" id="ARBA00022723"/>
    </source>
</evidence>
<dbReference type="Pfam" id="PF00903">
    <property type="entry name" value="Glyoxalase"/>
    <property type="match status" value="1"/>
</dbReference>
<evidence type="ECO:0000259" key="2">
    <source>
        <dbReference type="PROSITE" id="PS51819"/>
    </source>
</evidence>
<accession>A0A1H1QIV1</accession>
<dbReference type="PROSITE" id="PS00934">
    <property type="entry name" value="GLYOXALASE_I_1"/>
    <property type="match status" value="1"/>
</dbReference>
<name>A0A1H1QIV1_9MICO</name>
<sequence>MTSSTRRPRWILAAVLAIAVVGGGITAAALATGGRAENGVDASAVPQGSIAADTRMGAVELRAADLDGMADYYGPAGIGLDVLERAADVVSLGAHGHELVRLVAAEAAPAAHADAGLFHTAIRFDDAPGLARALVGVASAYPHLYGGASDHAVSHAFYFADPEGNGVELYVDTPRDLWVWEDGEVQMGSAPLDINAFVAEHLGAGTDTGTGSGATVGHVHLKVGDLGQAEAFYSDLLGFAVTARADGAIFLAAGGYHHHLAANTWGSAGAGERPETLGLGSLEVLVPAQADLDVVAARLTDAGAAFDETAGAIVVADPWGTVVELRVAG</sequence>
<dbReference type="CDD" id="cd16359">
    <property type="entry name" value="VOC_BsCatE_like_C"/>
    <property type="match status" value="1"/>
</dbReference>
<feature type="domain" description="VOC" evidence="2">
    <location>
        <begin position="215"/>
        <end position="329"/>
    </location>
</feature>
<proteinExistence type="predicted"/>
<dbReference type="InterPro" id="IPR037523">
    <property type="entry name" value="VOC_core"/>
</dbReference>
<dbReference type="Gene3D" id="3.10.180.10">
    <property type="entry name" value="2,3-Dihydroxybiphenyl 1,2-Dioxygenase, domain 1"/>
    <property type="match status" value="2"/>
</dbReference>
<feature type="domain" description="VOC" evidence="2">
    <location>
        <begin position="55"/>
        <end position="172"/>
    </location>
</feature>
<organism evidence="3 4">
    <name type="scientific">Agrococcus carbonis</name>
    <dbReference type="NCBI Taxonomy" id="684552"/>
    <lineage>
        <taxon>Bacteria</taxon>
        <taxon>Bacillati</taxon>
        <taxon>Actinomycetota</taxon>
        <taxon>Actinomycetes</taxon>
        <taxon>Micrococcales</taxon>
        <taxon>Microbacteriaceae</taxon>
        <taxon>Agrococcus</taxon>
    </lineage>
</organism>
<dbReference type="PANTHER" id="PTHR43279">
    <property type="entry name" value="CATECHOL-2,3-DIOXYGENASE"/>
    <property type="match status" value="1"/>
</dbReference>
<gene>
    <name evidence="3" type="ORF">SAMN04489719_1837</name>
</gene>
<keyword evidence="1" id="KW-0479">Metal-binding</keyword>